<dbReference type="AlphaFoldDB" id="A0A397BK72"/>
<organism evidence="1 2">
    <name type="scientific">Aphanomyces astaci</name>
    <name type="common">Crayfish plague agent</name>
    <dbReference type="NCBI Taxonomy" id="112090"/>
    <lineage>
        <taxon>Eukaryota</taxon>
        <taxon>Sar</taxon>
        <taxon>Stramenopiles</taxon>
        <taxon>Oomycota</taxon>
        <taxon>Saprolegniomycetes</taxon>
        <taxon>Saprolegniales</taxon>
        <taxon>Verrucalvaceae</taxon>
        <taxon>Aphanomyces</taxon>
    </lineage>
</organism>
<sequence>MRERLFSCEVTSQQDPNVRLEYHEYTFHDRKTESGNDCTYRLHNCQALWDRDICAKHHFDMCIEHVETAMKRSFSEDLVFLQTQLSRKYSNLSASVFNWGHAMSEGSVINIVNEVIATILRDDKDKRWSLKVLKWWGGWSEQEKCDVIMKYLLDSIYVAEEGVLADAMSPDRKHLAGCSTTWV</sequence>
<protein>
    <submittedName>
        <fullName evidence="1">Uncharacterized protein</fullName>
    </submittedName>
</protein>
<evidence type="ECO:0000313" key="2">
    <source>
        <dbReference type="Proteomes" id="UP000265427"/>
    </source>
</evidence>
<evidence type="ECO:0000313" key="1">
    <source>
        <dbReference type="EMBL" id="RHY20290.1"/>
    </source>
</evidence>
<name>A0A397BK72_APHAT</name>
<accession>A0A397BK72</accession>
<comment type="caution">
    <text evidence="1">The sequence shown here is derived from an EMBL/GenBank/DDBJ whole genome shotgun (WGS) entry which is preliminary data.</text>
</comment>
<dbReference type="VEuPathDB" id="FungiDB:H257_03306"/>
<dbReference type="EMBL" id="QUSZ01002956">
    <property type="protein sequence ID" value="RHY20290.1"/>
    <property type="molecule type" value="Genomic_DNA"/>
</dbReference>
<reference evidence="1 2" key="1">
    <citation type="submission" date="2018-08" db="EMBL/GenBank/DDBJ databases">
        <title>Aphanomyces genome sequencing and annotation.</title>
        <authorList>
            <person name="Minardi D."/>
            <person name="Oidtmann B."/>
            <person name="Van Der Giezen M."/>
            <person name="Studholme D.J."/>
        </authorList>
    </citation>
    <scope>NUCLEOTIDE SEQUENCE [LARGE SCALE GENOMIC DNA]</scope>
    <source>
        <strain evidence="1 2">Kv</strain>
    </source>
</reference>
<proteinExistence type="predicted"/>
<dbReference type="Proteomes" id="UP000265427">
    <property type="component" value="Unassembled WGS sequence"/>
</dbReference>
<gene>
    <name evidence="1" type="ORF">DYB36_012490</name>
</gene>